<evidence type="ECO:0000313" key="7">
    <source>
        <dbReference type="EMBL" id="OLY82250.1"/>
    </source>
</evidence>
<evidence type="ECO:0000259" key="6">
    <source>
        <dbReference type="PROSITE" id="PS00028"/>
    </source>
</evidence>
<dbReference type="SMART" id="SM00355">
    <property type="entry name" value="ZnF_C2H2"/>
    <property type="match status" value="2"/>
</dbReference>
<feature type="region of interest" description="Disordered" evidence="5">
    <location>
        <begin position="348"/>
        <end position="383"/>
    </location>
</feature>
<protein>
    <submittedName>
        <fullName evidence="7">Zinc finger protein sfp1</fullName>
    </submittedName>
</protein>
<evidence type="ECO:0000313" key="8">
    <source>
        <dbReference type="Proteomes" id="UP000187455"/>
    </source>
</evidence>
<keyword evidence="4" id="KW-0862">Zinc</keyword>
<dbReference type="EMBL" id="LSSL01001732">
    <property type="protein sequence ID" value="OLY82250.1"/>
    <property type="molecule type" value="Genomic_DNA"/>
</dbReference>
<evidence type="ECO:0000256" key="5">
    <source>
        <dbReference type="SAM" id="MobiDB-lite"/>
    </source>
</evidence>
<dbReference type="PROSITE" id="PS00028">
    <property type="entry name" value="ZINC_FINGER_C2H2_1"/>
    <property type="match status" value="2"/>
</dbReference>
<dbReference type="PANTHER" id="PTHR23057:SF0">
    <property type="entry name" value="JUXTAPOSED WITH ANOTHER ZINC FINGER PROTEIN 1"/>
    <property type="match status" value="1"/>
</dbReference>
<dbReference type="Gene3D" id="3.30.160.60">
    <property type="entry name" value="Classic Zinc Finger"/>
    <property type="match status" value="1"/>
</dbReference>
<sequence>MGVNSNTKQNTSPLLYRPESSQLPVVHLGSWVISVKMNKVVLCSLDVSDSYSSDQGLYEDEFFYPKNVEEDFCRNFSCCGLILGDLHDLLQHYESCHVKFEDDNQSVNISDSKYYSNTWTKSSPEYNSGVEVPISFTMSSSSTDLLSYDQGILGDVSPSDISFNQDSATDFNISDVEEFNNTLDLIRSSSGMDSLQFDSLYGHLGTGLPVGIGSCLDLSSIASSGDATPSLLSSHSSASTSAENSPPLSPNMDTSAIDETGNDNLFNFDFMFQGSNFSIGKDSDMFKKSGKLGANKQKFNSKFTNSTSLGLTFGSSALSLYDDDIISALANSTDPLFLVKDETPFNHNSVNNKTKGSETLKRTHSSMSKGGNGTSAPKAKKSNNGVINIPASISAAMADAAFNEKARQNYSRIHRDDKPHRCLVKGCDKAYKNPNGLKYHALHGHCNIDVASCTKPYKCLVPNCFRSYKNLNGLKYHILHSHSIVDEESYSLNPCANTAGKDQIAI</sequence>
<comment type="caution">
    <text evidence="7">The sequence shown here is derived from an EMBL/GenBank/DDBJ whole genome shotgun (WGS) entry which is preliminary data.</text>
</comment>
<dbReference type="GO" id="GO:0008270">
    <property type="term" value="F:zinc ion binding"/>
    <property type="evidence" value="ECO:0007669"/>
    <property type="project" value="UniProtKB-KW"/>
</dbReference>
<evidence type="ECO:0000256" key="2">
    <source>
        <dbReference type="ARBA" id="ARBA00022737"/>
    </source>
</evidence>
<dbReference type="Proteomes" id="UP000187455">
    <property type="component" value="Unassembled WGS sequence"/>
</dbReference>
<gene>
    <name evidence="7" type="ORF">AYI68_g3634</name>
</gene>
<feature type="compositionally biased region" description="Low complexity" evidence="5">
    <location>
        <begin position="232"/>
        <end position="246"/>
    </location>
</feature>
<dbReference type="AlphaFoldDB" id="A0A1R0GZE2"/>
<keyword evidence="8" id="KW-1185">Reference proteome</keyword>
<keyword evidence="2" id="KW-0677">Repeat</keyword>
<keyword evidence="3" id="KW-0863">Zinc-finger</keyword>
<reference evidence="7 8" key="1">
    <citation type="journal article" date="2016" name="Mol. Biol. Evol.">
        <title>Genome-Wide Survey of Gut Fungi (Harpellales) Reveals the First Horizontally Transferred Ubiquitin Gene from a Mosquito Host.</title>
        <authorList>
            <person name="Wang Y."/>
            <person name="White M.M."/>
            <person name="Kvist S."/>
            <person name="Moncalvo J.M."/>
        </authorList>
    </citation>
    <scope>NUCLEOTIDE SEQUENCE [LARGE SCALE GENOMIC DNA]</scope>
    <source>
        <strain evidence="7 8">ALG-7-W6</strain>
    </source>
</reference>
<keyword evidence="1" id="KW-0479">Metal-binding</keyword>
<name>A0A1R0GZE2_9FUNG</name>
<evidence type="ECO:0000256" key="1">
    <source>
        <dbReference type="ARBA" id="ARBA00022723"/>
    </source>
</evidence>
<dbReference type="InterPro" id="IPR051580">
    <property type="entry name" value="ZnF-Chromatin_assoc"/>
</dbReference>
<dbReference type="InterPro" id="IPR013087">
    <property type="entry name" value="Znf_C2H2_type"/>
</dbReference>
<dbReference type="InterPro" id="IPR036236">
    <property type="entry name" value="Znf_C2H2_sf"/>
</dbReference>
<organism evidence="7 8">
    <name type="scientific">Smittium mucronatum</name>
    <dbReference type="NCBI Taxonomy" id="133383"/>
    <lineage>
        <taxon>Eukaryota</taxon>
        <taxon>Fungi</taxon>
        <taxon>Fungi incertae sedis</taxon>
        <taxon>Zoopagomycota</taxon>
        <taxon>Kickxellomycotina</taxon>
        <taxon>Harpellomycetes</taxon>
        <taxon>Harpellales</taxon>
        <taxon>Legeriomycetaceae</taxon>
        <taxon>Smittium</taxon>
    </lineage>
</organism>
<dbReference type="SUPFAM" id="SSF57667">
    <property type="entry name" value="beta-beta-alpha zinc fingers"/>
    <property type="match status" value="1"/>
</dbReference>
<feature type="domain" description="C2H2-type" evidence="6">
    <location>
        <begin position="422"/>
        <end position="445"/>
    </location>
</feature>
<dbReference type="PANTHER" id="PTHR23057">
    <property type="entry name" value="JUXTAPOSED WITH ANOTHER ZINC FINGER PROTEIN 1"/>
    <property type="match status" value="1"/>
</dbReference>
<evidence type="ECO:0000256" key="3">
    <source>
        <dbReference type="ARBA" id="ARBA00022771"/>
    </source>
</evidence>
<feature type="domain" description="C2H2-type" evidence="6">
    <location>
        <begin position="459"/>
        <end position="482"/>
    </location>
</feature>
<dbReference type="GO" id="GO:0005634">
    <property type="term" value="C:nucleus"/>
    <property type="evidence" value="ECO:0007669"/>
    <property type="project" value="TreeGrafter"/>
</dbReference>
<feature type="region of interest" description="Disordered" evidence="5">
    <location>
        <begin position="232"/>
        <end position="256"/>
    </location>
</feature>
<proteinExistence type="predicted"/>
<accession>A0A1R0GZE2</accession>
<evidence type="ECO:0000256" key="4">
    <source>
        <dbReference type="ARBA" id="ARBA00022833"/>
    </source>
</evidence>
<dbReference type="OrthoDB" id="3269380at2759"/>
<dbReference type="STRING" id="133383.A0A1R0GZE2"/>